<feature type="domain" description="Response regulatory" evidence="9">
    <location>
        <begin position="831"/>
        <end position="947"/>
    </location>
</feature>
<dbReference type="PROSITE" id="PS50113">
    <property type="entry name" value="PAC"/>
    <property type="match status" value="3"/>
</dbReference>
<dbReference type="SUPFAM" id="SSF55874">
    <property type="entry name" value="ATPase domain of HSP90 chaperone/DNA topoisomerase II/histidine kinase"/>
    <property type="match status" value="1"/>
</dbReference>
<dbReference type="SMART" id="SM00091">
    <property type="entry name" value="PAS"/>
    <property type="match status" value="4"/>
</dbReference>
<gene>
    <name evidence="12" type="ORF">K8I29_11965</name>
</gene>
<dbReference type="Pfam" id="PF00989">
    <property type="entry name" value="PAS"/>
    <property type="match status" value="2"/>
</dbReference>
<feature type="transmembrane region" description="Helical" evidence="7">
    <location>
        <begin position="5"/>
        <end position="26"/>
    </location>
</feature>
<dbReference type="GO" id="GO:0000155">
    <property type="term" value="F:phosphorelay sensor kinase activity"/>
    <property type="evidence" value="ECO:0007669"/>
    <property type="project" value="InterPro"/>
</dbReference>
<dbReference type="SMART" id="SM00448">
    <property type="entry name" value="REC"/>
    <property type="match status" value="1"/>
</dbReference>
<dbReference type="Pfam" id="PF00072">
    <property type="entry name" value="Response_reg"/>
    <property type="match status" value="1"/>
</dbReference>
<evidence type="ECO:0000259" key="10">
    <source>
        <dbReference type="PROSITE" id="PS50112"/>
    </source>
</evidence>
<dbReference type="PROSITE" id="PS50112">
    <property type="entry name" value="PAS"/>
    <property type="match status" value="4"/>
</dbReference>
<feature type="domain" description="PAS" evidence="10">
    <location>
        <begin position="321"/>
        <end position="391"/>
    </location>
</feature>
<evidence type="ECO:0000256" key="1">
    <source>
        <dbReference type="ARBA" id="ARBA00000085"/>
    </source>
</evidence>
<dbReference type="InterPro" id="IPR036097">
    <property type="entry name" value="HisK_dim/P_sf"/>
</dbReference>
<keyword evidence="4" id="KW-0808">Transferase</keyword>
<dbReference type="SMART" id="SM00387">
    <property type="entry name" value="HATPase_c"/>
    <property type="match status" value="1"/>
</dbReference>
<accession>A0A953JDZ5</accession>
<dbReference type="AlphaFoldDB" id="A0A953JDZ5"/>
<feature type="modified residue" description="4-aspartylphosphate" evidence="6">
    <location>
        <position position="882"/>
    </location>
</feature>
<dbReference type="EMBL" id="JAIOIV010000095">
    <property type="protein sequence ID" value="MBZ0156909.1"/>
    <property type="molecule type" value="Genomic_DNA"/>
</dbReference>
<dbReference type="InterPro" id="IPR005467">
    <property type="entry name" value="His_kinase_dom"/>
</dbReference>
<dbReference type="InterPro" id="IPR004358">
    <property type="entry name" value="Sig_transdc_His_kin-like_C"/>
</dbReference>
<dbReference type="Proteomes" id="UP000705867">
    <property type="component" value="Unassembled WGS sequence"/>
</dbReference>
<evidence type="ECO:0000256" key="7">
    <source>
        <dbReference type="SAM" id="Phobius"/>
    </source>
</evidence>
<dbReference type="CDD" id="cd00130">
    <property type="entry name" value="PAS"/>
    <property type="match status" value="4"/>
</dbReference>
<evidence type="ECO:0000259" key="11">
    <source>
        <dbReference type="PROSITE" id="PS50113"/>
    </source>
</evidence>
<keyword evidence="7" id="KW-1133">Transmembrane helix</keyword>
<evidence type="ECO:0000256" key="3">
    <source>
        <dbReference type="ARBA" id="ARBA00022553"/>
    </source>
</evidence>
<reference evidence="12" key="2">
    <citation type="submission" date="2021-08" db="EMBL/GenBank/DDBJ databases">
        <authorList>
            <person name="Dalcin Martins P."/>
        </authorList>
    </citation>
    <scope>NUCLEOTIDE SEQUENCE</scope>
    <source>
        <strain evidence="12">MAG_39</strain>
    </source>
</reference>
<dbReference type="PANTHER" id="PTHR43304:SF1">
    <property type="entry name" value="PAC DOMAIN-CONTAINING PROTEIN"/>
    <property type="match status" value="1"/>
</dbReference>
<evidence type="ECO:0000256" key="4">
    <source>
        <dbReference type="ARBA" id="ARBA00022679"/>
    </source>
</evidence>
<evidence type="ECO:0000256" key="2">
    <source>
        <dbReference type="ARBA" id="ARBA00012438"/>
    </source>
</evidence>
<keyword evidence="7" id="KW-0472">Membrane</keyword>
<feature type="transmembrane region" description="Helical" evidence="7">
    <location>
        <begin position="38"/>
        <end position="55"/>
    </location>
</feature>
<feature type="domain" description="Histidine kinase" evidence="8">
    <location>
        <begin position="587"/>
        <end position="810"/>
    </location>
</feature>
<evidence type="ECO:0000313" key="12">
    <source>
        <dbReference type="EMBL" id="MBZ0156909.1"/>
    </source>
</evidence>
<feature type="domain" description="PAS" evidence="10">
    <location>
        <begin position="449"/>
        <end position="517"/>
    </location>
</feature>
<dbReference type="NCBIfam" id="TIGR00229">
    <property type="entry name" value="sensory_box"/>
    <property type="match status" value="4"/>
</dbReference>
<keyword evidence="5" id="KW-0418">Kinase</keyword>
<feature type="domain" description="PAC" evidence="11">
    <location>
        <begin position="268"/>
        <end position="320"/>
    </location>
</feature>
<dbReference type="InterPro" id="IPR003661">
    <property type="entry name" value="HisK_dim/P_dom"/>
</dbReference>
<keyword evidence="7" id="KW-0812">Transmembrane</keyword>
<keyword evidence="3 6" id="KW-0597">Phosphoprotein</keyword>
<dbReference type="Pfam" id="PF13426">
    <property type="entry name" value="PAS_9"/>
    <property type="match status" value="2"/>
</dbReference>
<dbReference type="SMART" id="SM00086">
    <property type="entry name" value="PAC"/>
    <property type="match status" value="3"/>
</dbReference>
<dbReference type="PRINTS" id="PR00344">
    <property type="entry name" value="BCTRLSENSOR"/>
</dbReference>
<dbReference type="Gene3D" id="3.40.50.2300">
    <property type="match status" value="1"/>
</dbReference>
<reference evidence="12" key="1">
    <citation type="journal article" date="2021" name="bioRxiv">
        <title>Unraveling nitrogen, sulfur and carbon metabolic pathways and microbial community transcriptional responses to substrate deprivation and toxicity stresses in a bioreactor mimicking anoxic brackish coastal sediment conditions.</title>
        <authorList>
            <person name="Martins P.D."/>
            <person name="Echeveste M.J."/>
            <person name="Arshad A."/>
            <person name="Kurth J."/>
            <person name="Ouboter H."/>
            <person name="Jetten M.S.M."/>
            <person name="Welte C.U."/>
        </authorList>
    </citation>
    <scope>NUCLEOTIDE SEQUENCE</scope>
    <source>
        <strain evidence="12">MAG_39</strain>
    </source>
</reference>
<dbReference type="PANTHER" id="PTHR43304">
    <property type="entry name" value="PHYTOCHROME-LIKE PROTEIN CPH1"/>
    <property type="match status" value="1"/>
</dbReference>
<dbReference type="SUPFAM" id="SSF47384">
    <property type="entry name" value="Homodimeric domain of signal transducing histidine kinase"/>
    <property type="match status" value="1"/>
</dbReference>
<proteinExistence type="predicted"/>
<dbReference type="InterPro" id="IPR001610">
    <property type="entry name" value="PAC"/>
</dbReference>
<evidence type="ECO:0000256" key="5">
    <source>
        <dbReference type="ARBA" id="ARBA00022777"/>
    </source>
</evidence>
<dbReference type="Pfam" id="PF00512">
    <property type="entry name" value="HisKA"/>
    <property type="match status" value="1"/>
</dbReference>
<dbReference type="InterPro" id="IPR003594">
    <property type="entry name" value="HATPase_dom"/>
</dbReference>
<dbReference type="EC" id="2.7.13.3" evidence="2"/>
<evidence type="ECO:0000259" key="8">
    <source>
        <dbReference type="PROSITE" id="PS50109"/>
    </source>
</evidence>
<name>A0A953JDZ5_9BACT</name>
<dbReference type="GO" id="GO:0006355">
    <property type="term" value="P:regulation of DNA-templated transcription"/>
    <property type="evidence" value="ECO:0007669"/>
    <property type="project" value="InterPro"/>
</dbReference>
<dbReference type="CDD" id="cd00082">
    <property type="entry name" value="HisKA"/>
    <property type="match status" value="1"/>
</dbReference>
<dbReference type="Gene3D" id="3.30.450.20">
    <property type="entry name" value="PAS domain"/>
    <property type="match status" value="4"/>
</dbReference>
<comment type="catalytic activity">
    <reaction evidence="1">
        <text>ATP + protein L-histidine = ADP + protein N-phospho-L-histidine.</text>
        <dbReference type="EC" id="2.7.13.3"/>
    </reaction>
</comment>
<dbReference type="Gene3D" id="3.30.565.10">
    <property type="entry name" value="Histidine kinase-like ATPase, C-terminal domain"/>
    <property type="match status" value="1"/>
</dbReference>
<dbReference type="Gene3D" id="1.10.287.130">
    <property type="match status" value="1"/>
</dbReference>
<dbReference type="SUPFAM" id="SSF55785">
    <property type="entry name" value="PYP-like sensor domain (PAS domain)"/>
    <property type="match status" value="4"/>
</dbReference>
<comment type="caution">
    <text evidence="12">The sequence shown here is derived from an EMBL/GenBank/DDBJ whole genome shotgun (WGS) entry which is preliminary data.</text>
</comment>
<feature type="domain" description="PAC" evidence="11">
    <location>
        <begin position="145"/>
        <end position="195"/>
    </location>
</feature>
<protein>
    <recommendedName>
        <fullName evidence="2">histidine kinase</fullName>
        <ecNumber evidence="2">2.7.13.3</ecNumber>
    </recommendedName>
</protein>
<dbReference type="InterPro" id="IPR011006">
    <property type="entry name" value="CheY-like_superfamily"/>
</dbReference>
<dbReference type="InterPro" id="IPR001789">
    <property type="entry name" value="Sig_transdc_resp-reg_receiver"/>
</dbReference>
<sequence length="949" mass="107338">MKITLIYIFAGSLWILLTDRILSSLVVDTATLTRLQTYKGWLFILITALLLHFLISRDIVSLRRSERELSESEEKFISLAESTASAIFICSGRFLYVNHAMGLLTGYSREELLQMNLHDLAAPEFKGSARRCGEEYLGGDDNTPVRYEFKIATKEGEERWIDFTVSRIPYKGMPAIIGTAFDVTDRKHTEEALWETTRTLQSFIQASPLALVVLDPEGKVKLWNPAAERIFGWSAQEVLNKAYPLVPKERQEEFRFLEEKVLQGQVITGMEALRMKKDSSLINANISTAPVYSAGGTVTGTMLILEDISARKHAEAALRDSEERYRIVAETAQDAIITIDESDTMILVNNAAERIFGYTREEMLGKPVTMLMPERLRERHVAAVRKHVETGERSIPWVAVGLPGLHKSGREIFLEISYGEFIKEGRYYFIGIIRDVTLRKETEESLRESERKYRELFEESKDVVYISTPEGKFLDINPAGVELFGYSSKEEVLSADLGRDIYVNPQEREAFKQIINRDGFVKDFEVLMRRKDGERLNILITGTAVHNEKGEVIVYRGFMRDVTNQRKLEQQLLQSQKMEATGKLAGGIAHDFNNILTAIISYGSLLQMALPRDNPARSHVEQILTLADRAANLTQSLLAFSRKQIMNPKPVDMNEIIRRVQKLLSRLIGEDITLETLLTEENVKVMADSGQIEQVLMNLATNARDAMPEGGALILRTDVITMDKEFIRRYGYGTPGTYVRISVSDTGSGMDEATMKRIFDPFFTTKEVGKGTGLGLSIVYGIIKQHNGYINVYSEPGKGTTFRIYLPLYRVRGEAVEEVPTELAAPRGTETVLLAEDEEPVRTTTGTVLRQFGYTVIEAVDGEDALRKFREHRDEIDLLLLDVIMPKKNGKEVYNEIKSIRPDIRVLFSSGYTSDIMHRKGILEEGLPFISKPYTPGALLVKIREVLKQ</sequence>
<dbReference type="PROSITE" id="PS50110">
    <property type="entry name" value="RESPONSE_REGULATORY"/>
    <property type="match status" value="1"/>
</dbReference>
<evidence type="ECO:0000313" key="13">
    <source>
        <dbReference type="Proteomes" id="UP000705867"/>
    </source>
</evidence>
<feature type="domain" description="PAC" evidence="11">
    <location>
        <begin position="522"/>
        <end position="574"/>
    </location>
</feature>
<dbReference type="SUPFAM" id="SSF52172">
    <property type="entry name" value="CheY-like"/>
    <property type="match status" value="1"/>
</dbReference>
<feature type="domain" description="PAS" evidence="10">
    <location>
        <begin position="91"/>
        <end position="124"/>
    </location>
</feature>
<evidence type="ECO:0000256" key="6">
    <source>
        <dbReference type="PROSITE-ProRule" id="PRU00169"/>
    </source>
</evidence>
<dbReference type="InterPro" id="IPR000700">
    <property type="entry name" value="PAS-assoc_C"/>
</dbReference>
<dbReference type="InterPro" id="IPR000014">
    <property type="entry name" value="PAS"/>
</dbReference>
<dbReference type="Pfam" id="PF02518">
    <property type="entry name" value="HATPase_c"/>
    <property type="match status" value="1"/>
</dbReference>
<evidence type="ECO:0000259" key="9">
    <source>
        <dbReference type="PROSITE" id="PS50110"/>
    </source>
</evidence>
<dbReference type="InterPro" id="IPR052162">
    <property type="entry name" value="Sensor_kinase/Photoreceptor"/>
</dbReference>
<dbReference type="InterPro" id="IPR036890">
    <property type="entry name" value="HATPase_C_sf"/>
</dbReference>
<organism evidence="12 13">
    <name type="scientific">Candidatus Nitrobium versatile</name>
    <dbReference type="NCBI Taxonomy" id="2884831"/>
    <lineage>
        <taxon>Bacteria</taxon>
        <taxon>Pseudomonadati</taxon>
        <taxon>Nitrospirota</taxon>
        <taxon>Nitrospiria</taxon>
        <taxon>Nitrospirales</taxon>
        <taxon>Nitrospiraceae</taxon>
        <taxon>Candidatus Nitrobium</taxon>
    </lineage>
</organism>
<dbReference type="PROSITE" id="PS50109">
    <property type="entry name" value="HIS_KIN"/>
    <property type="match status" value="1"/>
</dbReference>
<feature type="domain" description="PAS" evidence="10">
    <location>
        <begin position="196"/>
        <end position="265"/>
    </location>
</feature>
<dbReference type="InterPro" id="IPR035965">
    <property type="entry name" value="PAS-like_dom_sf"/>
</dbReference>
<dbReference type="InterPro" id="IPR013767">
    <property type="entry name" value="PAS_fold"/>
</dbReference>
<dbReference type="SMART" id="SM00388">
    <property type="entry name" value="HisKA"/>
    <property type="match status" value="1"/>
</dbReference>